<dbReference type="EMBL" id="JAATIQ010000152">
    <property type="protein sequence ID" value="KAF4376862.1"/>
    <property type="molecule type" value="Genomic_DNA"/>
</dbReference>
<dbReference type="EMBL" id="JAATIQ010000091">
    <property type="protein sequence ID" value="KAF4384472.1"/>
    <property type="molecule type" value="Genomic_DNA"/>
</dbReference>
<keyword evidence="8" id="KW-1185">Reference proteome</keyword>
<keyword evidence="2" id="KW-0175">Coiled coil</keyword>
<dbReference type="GO" id="GO:0060147">
    <property type="term" value="P:regulation of post-transcriptional gene silencing"/>
    <property type="evidence" value="ECO:0007669"/>
    <property type="project" value="EnsemblPlants"/>
</dbReference>
<organism evidence="6 7">
    <name type="scientific">Cannabis sativa</name>
    <name type="common">Hemp</name>
    <name type="synonym">Marijuana</name>
    <dbReference type="NCBI Taxonomy" id="3483"/>
    <lineage>
        <taxon>Eukaryota</taxon>
        <taxon>Viridiplantae</taxon>
        <taxon>Streptophyta</taxon>
        <taxon>Embryophyta</taxon>
        <taxon>Tracheophyta</taxon>
        <taxon>Spermatophyta</taxon>
        <taxon>Magnoliopsida</taxon>
        <taxon>eudicotyledons</taxon>
        <taxon>Gunneridae</taxon>
        <taxon>Pentapetalae</taxon>
        <taxon>rosids</taxon>
        <taxon>fabids</taxon>
        <taxon>Rosales</taxon>
        <taxon>Cannabaceae</taxon>
        <taxon>Cannabis</taxon>
    </lineage>
</organism>
<accession>A0A7J6H6E9</accession>
<dbReference type="OrthoDB" id="1913496at2759"/>
<dbReference type="InterPro" id="IPR053316">
    <property type="entry name" value="Epigenetic_reg_gene_expr"/>
</dbReference>
<dbReference type="GO" id="GO:0005634">
    <property type="term" value="C:nucleus"/>
    <property type="evidence" value="ECO:0007669"/>
    <property type="project" value="EnsemblPlants"/>
</dbReference>
<gene>
    <name evidence="6" type="ORF">F8388_019863</name>
    <name evidence="5" type="ORF">G4B88_007109</name>
    <name evidence="4" type="ORF">G4B88_015806</name>
</gene>
<name>A0A7J6H6E9_CANSA</name>
<dbReference type="InterPro" id="IPR035979">
    <property type="entry name" value="RBD_domain_sf"/>
</dbReference>
<dbReference type="GO" id="GO:0003723">
    <property type="term" value="F:RNA binding"/>
    <property type="evidence" value="ECO:0007669"/>
    <property type="project" value="UniProtKB-UniRule"/>
</dbReference>
<dbReference type="GO" id="GO:0032991">
    <property type="term" value="C:protein-containing complex"/>
    <property type="evidence" value="ECO:0007669"/>
    <property type="project" value="EnsemblPlants"/>
</dbReference>
<evidence type="ECO:0000259" key="3">
    <source>
        <dbReference type="PROSITE" id="PS50102"/>
    </source>
</evidence>
<evidence type="ECO:0000256" key="1">
    <source>
        <dbReference type="PROSITE-ProRule" id="PRU00176"/>
    </source>
</evidence>
<dbReference type="EMBL" id="JAATIP010000029">
    <property type="protein sequence ID" value="KAF4390208.1"/>
    <property type="molecule type" value="Genomic_DNA"/>
</dbReference>
<dbReference type="GO" id="GO:0006396">
    <property type="term" value="P:RNA processing"/>
    <property type="evidence" value="ECO:0007669"/>
    <property type="project" value="EnsemblPlants"/>
</dbReference>
<dbReference type="InterPro" id="IPR012677">
    <property type="entry name" value="Nucleotide-bd_a/b_plait_sf"/>
</dbReference>
<dbReference type="PANTHER" id="PTHR36309">
    <property type="entry name" value="RNA-BINDING (RRM/RBD/RNP MOTIFS) FAMILY PROTEIN"/>
    <property type="match status" value="1"/>
</dbReference>
<dbReference type="GO" id="GO:0040029">
    <property type="term" value="P:epigenetic regulation of gene expression"/>
    <property type="evidence" value="ECO:0007669"/>
    <property type="project" value="EnsemblPlants"/>
</dbReference>
<keyword evidence="1" id="KW-0694">RNA-binding</keyword>
<dbReference type="GO" id="GO:1902290">
    <property type="term" value="P:positive regulation of defense response to oomycetes"/>
    <property type="evidence" value="ECO:0007669"/>
    <property type="project" value="EnsemblPlants"/>
</dbReference>
<dbReference type="InterPro" id="IPR000504">
    <property type="entry name" value="RRM_dom"/>
</dbReference>
<evidence type="ECO:0000313" key="8">
    <source>
        <dbReference type="Proteomes" id="UP000583929"/>
    </source>
</evidence>
<evidence type="ECO:0000256" key="2">
    <source>
        <dbReference type="SAM" id="Coils"/>
    </source>
</evidence>
<dbReference type="PROSITE" id="PS50102">
    <property type="entry name" value="RRM"/>
    <property type="match status" value="1"/>
</dbReference>
<dbReference type="CDD" id="cd00590">
    <property type="entry name" value="RRM_SF"/>
    <property type="match status" value="1"/>
</dbReference>
<feature type="coiled-coil region" evidence="2">
    <location>
        <begin position="142"/>
        <end position="170"/>
    </location>
</feature>
<feature type="domain" description="RRM" evidence="3">
    <location>
        <begin position="16"/>
        <end position="99"/>
    </location>
</feature>
<dbReference type="Proteomes" id="UP000525078">
    <property type="component" value="Unassembled WGS sequence"/>
</dbReference>
<protein>
    <recommendedName>
        <fullName evidence="3">RRM domain-containing protein</fullName>
    </recommendedName>
</protein>
<evidence type="ECO:0000313" key="4">
    <source>
        <dbReference type="EMBL" id="KAF4376862.1"/>
    </source>
</evidence>
<dbReference type="SUPFAM" id="SSF54928">
    <property type="entry name" value="RNA-binding domain, RBD"/>
    <property type="match status" value="1"/>
</dbReference>
<proteinExistence type="predicted"/>
<evidence type="ECO:0000313" key="7">
    <source>
        <dbReference type="Proteomes" id="UP000525078"/>
    </source>
</evidence>
<comment type="caution">
    <text evidence="6">The sequence shown here is derived from an EMBL/GenBank/DDBJ whole genome shotgun (WGS) entry which is preliminary data.</text>
</comment>
<dbReference type="SMART" id="SM00360">
    <property type="entry name" value="RRM"/>
    <property type="match status" value="1"/>
</dbReference>
<evidence type="ECO:0000313" key="6">
    <source>
        <dbReference type="EMBL" id="KAF4390208.1"/>
    </source>
</evidence>
<sequence length="198" mass="22742">MGTSEEYAAFQEKVKRTVYIDNLSPQVTEPVMKNALDQFGNVNSVQFIPNYIVPGNIPKCALVEMESKKQADAVISVITEFPFMISGMPRPVRASAAVENMFDDRPRKPDRKIHCRWLDNDDPDFEIAKKLKHLSQIHSKEADFLLKKQLQEEEKLAKKQQEELKAHYKKHELMDGIMSDGTAKRLARLYNIRPPNEG</sequence>
<dbReference type="Gene3D" id="3.30.70.330">
    <property type="match status" value="1"/>
</dbReference>
<dbReference type="Proteomes" id="UP000583929">
    <property type="component" value="Unassembled WGS sequence"/>
</dbReference>
<dbReference type="AlphaFoldDB" id="A0A7J6H6E9"/>
<accession>A0A803Q2E0</accession>
<dbReference type="Pfam" id="PF00076">
    <property type="entry name" value="RRM_1"/>
    <property type="match status" value="1"/>
</dbReference>
<reference evidence="7 8" key="1">
    <citation type="journal article" date="2020" name="bioRxiv">
        <title>Sequence and annotation of 42 cannabis genomes reveals extensive copy number variation in cannabinoid synthesis and pathogen resistance genes.</title>
        <authorList>
            <person name="Mckernan K.J."/>
            <person name="Helbert Y."/>
            <person name="Kane L.T."/>
            <person name="Ebling H."/>
            <person name="Zhang L."/>
            <person name="Liu B."/>
            <person name="Eaton Z."/>
            <person name="Mclaughlin S."/>
            <person name="Kingan S."/>
            <person name="Baybayan P."/>
            <person name="Concepcion G."/>
            <person name="Jordan M."/>
            <person name="Riva A."/>
            <person name="Barbazuk W."/>
            <person name="Harkins T."/>
        </authorList>
    </citation>
    <scope>NUCLEOTIDE SEQUENCE [LARGE SCALE GENOMIC DNA]</scope>
    <source>
        <strain evidence="7 8">cv. Jamaican Lion 4</strain>
        <strain evidence="4">Father</strain>
        <strain evidence="6">Mother</strain>
        <tissue evidence="6">Leaf</tissue>
    </source>
</reference>
<dbReference type="OMA" id="MFDDRPI"/>
<dbReference type="PANTHER" id="PTHR36309:SF1">
    <property type="entry name" value="RNA-BINDING (RRM_RBD_RNP MOTIFS) FAMILY PROTEIN"/>
    <property type="match status" value="1"/>
</dbReference>
<evidence type="ECO:0000313" key="5">
    <source>
        <dbReference type="EMBL" id="KAF4384472.1"/>
    </source>
</evidence>